<evidence type="ECO:0000313" key="1">
    <source>
        <dbReference type="EMBL" id="EWS76664.1"/>
    </source>
</evidence>
<dbReference type="Proteomes" id="UP000009168">
    <property type="component" value="Unassembled WGS sequence"/>
</dbReference>
<dbReference type="KEGG" id="tet:TTHERM_000209398"/>
<evidence type="ECO:0008006" key="3">
    <source>
        <dbReference type="Google" id="ProtNLM"/>
    </source>
</evidence>
<proteinExistence type="predicted"/>
<organism evidence="1 2">
    <name type="scientific">Tetrahymena thermophila (strain SB210)</name>
    <dbReference type="NCBI Taxonomy" id="312017"/>
    <lineage>
        <taxon>Eukaryota</taxon>
        <taxon>Sar</taxon>
        <taxon>Alveolata</taxon>
        <taxon>Ciliophora</taxon>
        <taxon>Intramacronucleata</taxon>
        <taxon>Oligohymenophorea</taxon>
        <taxon>Hymenostomatida</taxon>
        <taxon>Tetrahymenina</taxon>
        <taxon>Tetrahymenidae</taxon>
        <taxon>Tetrahymena</taxon>
    </lineage>
</organism>
<dbReference type="Gene3D" id="3.80.10.10">
    <property type="entry name" value="Ribonuclease Inhibitor"/>
    <property type="match status" value="1"/>
</dbReference>
<evidence type="ECO:0000313" key="2">
    <source>
        <dbReference type="Proteomes" id="UP000009168"/>
    </source>
</evidence>
<reference evidence="2" key="1">
    <citation type="journal article" date="2006" name="PLoS Biol.">
        <title>Macronuclear genome sequence of the ciliate Tetrahymena thermophila, a model eukaryote.</title>
        <authorList>
            <person name="Eisen J.A."/>
            <person name="Coyne R.S."/>
            <person name="Wu M."/>
            <person name="Wu D."/>
            <person name="Thiagarajan M."/>
            <person name="Wortman J.R."/>
            <person name="Badger J.H."/>
            <person name="Ren Q."/>
            <person name="Amedeo P."/>
            <person name="Jones K.M."/>
            <person name="Tallon L.J."/>
            <person name="Delcher A.L."/>
            <person name="Salzberg S.L."/>
            <person name="Silva J.C."/>
            <person name="Haas B.J."/>
            <person name="Majoros W.H."/>
            <person name="Farzad M."/>
            <person name="Carlton J.M."/>
            <person name="Smith R.K. Jr."/>
            <person name="Garg J."/>
            <person name="Pearlman R.E."/>
            <person name="Karrer K.M."/>
            <person name="Sun L."/>
            <person name="Manning G."/>
            <person name="Elde N.C."/>
            <person name="Turkewitz A.P."/>
            <person name="Asai D.J."/>
            <person name="Wilkes D.E."/>
            <person name="Wang Y."/>
            <person name="Cai H."/>
            <person name="Collins K."/>
            <person name="Stewart B.A."/>
            <person name="Lee S.R."/>
            <person name="Wilamowska K."/>
            <person name="Weinberg Z."/>
            <person name="Ruzzo W.L."/>
            <person name="Wloga D."/>
            <person name="Gaertig J."/>
            <person name="Frankel J."/>
            <person name="Tsao C.-C."/>
            <person name="Gorovsky M.A."/>
            <person name="Keeling P.J."/>
            <person name="Waller R.F."/>
            <person name="Patron N.J."/>
            <person name="Cherry J.M."/>
            <person name="Stover N.A."/>
            <person name="Krieger C.J."/>
            <person name="del Toro C."/>
            <person name="Ryder H.F."/>
            <person name="Williamson S.C."/>
            <person name="Barbeau R.A."/>
            <person name="Hamilton E.P."/>
            <person name="Orias E."/>
        </authorList>
    </citation>
    <scope>NUCLEOTIDE SEQUENCE [LARGE SCALE GENOMIC DNA]</scope>
    <source>
        <strain evidence="2">SB210</strain>
    </source>
</reference>
<gene>
    <name evidence="1" type="ORF">TTHERM_000209398</name>
</gene>
<dbReference type="SUPFAM" id="SSF52047">
    <property type="entry name" value="RNI-like"/>
    <property type="match status" value="1"/>
</dbReference>
<dbReference type="EMBL" id="GG662857">
    <property type="protein sequence ID" value="EWS76664.1"/>
    <property type="molecule type" value="Genomic_DNA"/>
</dbReference>
<protein>
    <recommendedName>
        <fullName evidence="3">Kinase domain protein</fullName>
    </recommendedName>
</protein>
<dbReference type="GeneID" id="24437821"/>
<dbReference type="AlphaFoldDB" id="W7XLP8"/>
<sequence length="311" mass="36901">MIIKCTYKLSNYHIFKCKFIKYQFIFTDLKFLKIKQKLKQKINLLIKKQNNLKIKINNFYILFFLIKILKMINQENQGTNRFNLVYDYIDERDLSQLEPVVKCIPTLSSFELRFNNYSRIGKKGTQKISEALSISQKMNSFKLYLNQLRIGNEAIETLSQGISNCLNLQSIVLNLHDNMMNCQTFQKLCEQISKCKQLRALDLDVSKNYILSNEQSSQALQIIFTMIPNLKFLSLNLRQNKLETSNKTPCLFIYLYKCINLEYLCLNLEQLVQINSNNNFQLSLNKKYQEKLVQFKKKFTKLGIQFKRQKY</sequence>
<dbReference type="InterPro" id="IPR032675">
    <property type="entry name" value="LRR_dom_sf"/>
</dbReference>
<dbReference type="InParanoid" id="W7XLP8"/>
<accession>W7XLP8</accession>
<dbReference type="RefSeq" id="XP_012650832.1">
    <property type="nucleotide sequence ID" value="XM_012795378.1"/>
</dbReference>
<keyword evidence="2" id="KW-1185">Reference proteome</keyword>
<name>W7XLP8_TETTS</name>